<dbReference type="Proteomes" id="UP001296969">
    <property type="component" value="Unassembled WGS sequence"/>
</dbReference>
<evidence type="ECO:0000313" key="4">
    <source>
        <dbReference type="Proteomes" id="UP000807542"/>
    </source>
</evidence>
<name>A0A9D7FR35_9GAMM</name>
<dbReference type="Pfam" id="PF16083">
    <property type="entry name" value="Phage_holin_3_3"/>
    <property type="match status" value="1"/>
</dbReference>
<evidence type="ECO:0000256" key="1">
    <source>
        <dbReference type="SAM" id="Phobius"/>
    </source>
</evidence>
<evidence type="ECO:0000313" key="2">
    <source>
        <dbReference type="EMBL" id="MBK5072014.1"/>
    </source>
</evidence>
<comment type="caution">
    <text evidence="3">The sequence shown here is derived from an EMBL/GenBank/DDBJ whole genome shotgun (WGS) entry which is preliminary data.</text>
</comment>
<dbReference type="EMBL" id="JADRCQ010000001">
    <property type="protein sequence ID" value="MBK5072014.1"/>
    <property type="molecule type" value="Genomic_DNA"/>
</dbReference>
<keyword evidence="1" id="KW-0812">Transmembrane</keyword>
<keyword evidence="5" id="KW-1185">Reference proteome</keyword>
<dbReference type="EMBL" id="JADRCP010000001">
    <property type="protein sequence ID" value="MBK5175323.1"/>
    <property type="molecule type" value="Genomic_DNA"/>
</dbReference>
<accession>A0A9D7FR35</accession>
<feature type="transmembrane region" description="Helical" evidence="1">
    <location>
        <begin position="12"/>
        <end position="31"/>
    </location>
</feature>
<sequence>MPIKEPENFSLFSYLLVLIMTLLGAIASYAYRILNGEEFRWSILLLQAIVAIFAGALVLLAANYYHWAAEFAGGIAGLSGWSGAEFIKTLEKRFLKRVHGGNHDN</sequence>
<evidence type="ECO:0000313" key="3">
    <source>
        <dbReference type="EMBL" id="MBK5175323.1"/>
    </source>
</evidence>
<protein>
    <submittedName>
        <fullName evidence="3">Phage holin family protein</fullName>
    </submittedName>
</protein>
<dbReference type="RefSeq" id="WP_168189653.1">
    <property type="nucleotide sequence ID" value="NZ_JABMLK010000002.1"/>
</dbReference>
<keyword evidence="1" id="KW-1133">Transmembrane helix</keyword>
<proteinExistence type="predicted"/>
<dbReference type="AlphaFoldDB" id="A0A9D7FR35"/>
<reference evidence="3 5" key="1">
    <citation type="submission" date="2020-11" db="EMBL/GenBank/DDBJ databases">
        <title>Insectihabitans protaetiae gen. nov. sp. nov. and Insectihabitans allomyrinae sp. nov., isolated from larvae of Protaetia brevitarsis seulensis and Allomyrina dichotoma, respectively.</title>
        <authorList>
            <person name="Lee S.D."/>
            <person name="Byeon Y.-S."/>
            <person name="Kim S.-M."/>
            <person name="Yang H.L."/>
            <person name="Kim I.S."/>
        </authorList>
    </citation>
    <scope>NUCLEOTIDE SEQUENCE</scope>
    <source>
        <strain evidence="3">CWB-B4</strain>
        <strain evidence="2 5">CWB-B43</strain>
    </source>
</reference>
<organism evidence="3 4">
    <name type="scientific">Limnobaculum xujianqingii</name>
    <dbReference type="NCBI Taxonomy" id="2738837"/>
    <lineage>
        <taxon>Bacteria</taxon>
        <taxon>Pseudomonadati</taxon>
        <taxon>Pseudomonadota</taxon>
        <taxon>Gammaproteobacteria</taxon>
        <taxon>Enterobacterales</taxon>
        <taxon>Budviciaceae</taxon>
        <taxon>Limnobaculum</taxon>
    </lineage>
</organism>
<feature type="transmembrane region" description="Helical" evidence="1">
    <location>
        <begin position="43"/>
        <end position="65"/>
    </location>
</feature>
<keyword evidence="1" id="KW-0472">Membrane</keyword>
<dbReference type="InterPro" id="IPR032126">
    <property type="entry name" value="LydA_holin"/>
</dbReference>
<evidence type="ECO:0000313" key="5">
    <source>
        <dbReference type="Proteomes" id="UP001296969"/>
    </source>
</evidence>
<dbReference type="Proteomes" id="UP000807542">
    <property type="component" value="Unassembled WGS sequence"/>
</dbReference>
<gene>
    <name evidence="3" type="ORF">I2492_03145</name>
    <name evidence="2" type="ORF">I2493_03145</name>
</gene>